<dbReference type="Pfam" id="PF00476">
    <property type="entry name" value="DNA_pol_A"/>
    <property type="match status" value="1"/>
</dbReference>
<dbReference type="Gene3D" id="3.30.420.10">
    <property type="entry name" value="Ribonuclease H-like superfamily/Ribonuclease H"/>
    <property type="match status" value="1"/>
</dbReference>
<dbReference type="FunFam" id="1.20.1060.10:FF:000001">
    <property type="entry name" value="DNA polymerase I"/>
    <property type="match status" value="1"/>
</dbReference>
<evidence type="ECO:0000256" key="8">
    <source>
        <dbReference type="ARBA" id="ARBA00022763"/>
    </source>
</evidence>
<dbReference type="SUPFAM" id="SSF56672">
    <property type="entry name" value="DNA/RNA polymerases"/>
    <property type="match status" value="1"/>
</dbReference>
<evidence type="ECO:0000256" key="3">
    <source>
        <dbReference type="ARBA" id="ARBA00020311"/>
    </source>
</evidence>
<dbReference type="InterPro" id="IPR043502">
    <property type="entry name" value="DNA/RNA_pol_sf"/>
</dbReference>
<keyword evidence="9 16" id="KW-0378">Hydrolase</keyword>
<organism evidence="20 21">
    <name type="scientific">Candidatus Doudnabacteria bacterium Gr01-1014_77</name>
    <dbReference type="NCBI Taxonomy" id="2017133"/>
    <lineage>
        <taxon>Bacteria</taxon>
        <taxon>Candidatus Doudnaibacteriota</taxon>
    </lineage>
</organism>
<dbReference type="SMART" id="SM00475">
    <property type="entry name" value="53EXOc"/>
    <property type="match status" value="1"/>
</dbReference>
<evidence type="ECO:0000256" key="12">
    <source>
        <dbReference type="ARBA" id="ARBA00023125"/>
    </source>
</evidence>
<keyword evidence="10 16" id="KW-0269">Exonuclease</keyword>
<dbReference type="PRINTS" id="PR00868">
    <property type="entry name" value="DNAPOLI"/>
</dbReference>
<proteinExistence type="inferred from homology"/>
<evidence type="ECO:0000259" key="17">
    <source>
        <dbReference type="SMART" id="SM00474"/>
    </source>
</evidence>
<dbReference type="CDD" id="cd09859">
    <property type="entry name" value="PIN_53EXO"/>
    <property type="match status" value="1"/>
</dbReference>
<dbReference type="Gene3D" id="3.40.50.1010">
    <property type="entry name" value="5'-nuclease"/>
    <property type="match status" value="1"/>
</dbReference>
<dbReference type="InterPro" id="IPR036279">
    <property type="entry name" value="5-3_exonuclease_C_sf"/>
</dbReference>
<dbReference type="SMART" id="SM00482">
    <property type="entry name" value="POLAc"/>
    <property type="match status" value="1"/>
</dbReference>
<evidence type="ECO:0000256" key="15">
    <source>
        <dbReference type="NCBIfam" id="TIGR00593"/>
    </source>
</evidence>
<dbReference type="InterPro" id="IPR002562">
    <property type="entry name" value="3'-5'_exonuclease_dom"/>
</dbReference>
<dbReference type="PANTHER" id="PTHR10133:SF27">
    <property type="entry name" value="DNA POLYMERASE NU"/>
    <property type="match status" value="1"/>
</dbReference>
<dbReference type="SUPFAM" id="SSF88723">
    <property type="entry name" value="PIN domain-like"/>
    <property type="match status" value="1"/>
</dbReference>
<evidence type="ECO:0000256" key="10">
    <source>
        <dbReference type="ARBA" id="ARBA00022839"/>
    </source>
</evidence>
<dbReference type="Proteomes" id="UP000319613">
    <property type="component" value="Unassembled WGS sequence"/>
</dbReference>
<dbReference type="SUPFAM" id="SSF53098">
    <property type="entry name" value="Ribonuclease H-like"/>
    <property type="match status" value="1"/>
</dbReference>
<comment type="function">
    <text evidence="16">In addition to polymerase activity, this DNA polymerase exhibits 3'-5' and 5'-3' exonuclease activity.</text>
</comment>
<evidence type="ECO:0000259" key="18">
    <source>
        <dbReference type="SMART" id="SM00475"/>
    </source>
</evidence>
<evidence type="ECO:0000256" key="5">
    <source>
        <dbReference type="ARBA" id="ARBA00022695"/>
    </source>
</evidence>
<evidence type="ECO:0000256" key="16">
    <source>
        <dbReference type="RuleBase" id="RU004460"/>
    </source>
</evidence>
<dbReference type="InterPro" id="IPR018320">
    <property type="entry name" value="DNA_polymerase_1"/>
</dbReference>
<dbReference type="GO" id="GO:0006302">
    <property type="term" value="P:double-strand break repair"/>
    <property type="evidence" value="ECO:0007669"/>
    <property type="project" value="TreeGrafter"/>
</dbReference>
<dbReference type="Pfam" id="PF02739">
    <property type="entry name" value="5_3_exonuc_N"/>
    <property type="match status" value="1"/>
</dbReference>
<dbReference type="GO" id="GO:0008408">
    <property type="term" value="F:3'-5' exonuclease activity"/>
    <property type="evidence" value="ECO:0007669"/>
    <property type="project" value="UniProtKB-UniRule"/>
</dbReference>
<dbReference type="Pfam" id="PF01612">
    <property type="entry name" value="DNA_pol_A_exo1"/>
    <property type="match status" value="1"/>
</dbReference>
<dbReference type="FunFam" id="1.10.150.20:FF:000002">
    <property type="entry name" value="DNA polymerase I"/>
    <property type="match status" value="1"/>
</dbReference>
<evidence type="ECO:0000256" key="1">
    <source>
        <dbReference type="ARBA" id="ARBA00007705"/>
    </source>
</evidence>
<dbReference type="GO" id="GO:0006261">
    <property type="term" value="P:DNA-templated DNA replication"/>
    <property type="evidence" value="ECO:0007669"/>
    <property type="project" value="UniProtKB-UniRule"/>
</dbReference>
<dbReference type="SMART" id="SM00279">
    <property type="entry name" value="HhH2"/>
    <property type="match status" value="1"/>
</dbReference>
<keyword evidence="8 16" id="KW-0227">DNA damage</keyword>
<keyword evidence="7" id="KW-0540">Nuclease</keyword>
<dbReference type="SUPFAM" id="SSF47807">
    <property type="entry name" value="5' to 3' exonuclease, C-terminal subdomain"/>
    <property type="match status" value="1"/>
</dbReference>
<dbReference type="AlphaFoldDB" id="A0A554JCL0"/>
<dbReference type="NCBIfam" id="TIGR00593">
    <property type="entry name" value="pola"/>
    <property type="match status" value="1"/>
</dbReference>
<name>A0A554JCL0_9BACT</name>
<dbReference type="InterPro" id="IPR002421">
    <property type="entry name" value="5-3_exonuclease"/>
</dbReference>
<gene>
    <name evidence="16" type="primary">polA</name>
    <name evidence="20" type="ORF">G01um101477_255</name>
</gene>
<dbReference type="FunFam" id="1.10.150.20:FF:000003">
    <property type="entry name" value="DNA polymerase I"/>
    <property type="match status" value="1"/>
</dbReference>
<evidence type="ECO:0000256" key="6">
    <source>
        <dbReference type="ARBA" id="ARBA00022705"/>
    </source>
</evidence>
<keyword evidence="6 16" id="KW-0235">DNA replication</keyword>
<dbReference type="InterPro" id="IPR001098">
    <property type="entry name" value="DNA-dir_DNA_pol_A_palm_dom"/>
</dbReference>
<evidence type="ECO:0000256" key="11">
    <source>
        <dbReference type="ARBA" id="ARBA00022932"/>
    </source>
</evidence>
<dbReference type="InterPro" id="IPR036397">
    <property type="entry name" value="RNaseH_sf"/>
</dbReference>
<dbReference type="CDD" id="cd08637">
    <property type="entry name" value="DNA_pol_A_pol_I_C"/>
    <property type="match status" value="1"/>
</dbReference>
<evidence type="ECO:0000256" key="4">
    <source>
        <dbReference type="ARBA" id="ARBA00022679"/>
    </source>
</evidence>
<comment type="caution">
    <text evidence="20">The sequence shown here is derived from an EMBL/GenBank/DDBJ whole genome shotgun (WGS) entry which is preliminary data.</text>
</comment>
<evidence type="ECO:0000256" key="9">
    <source>
        <dbReference type="ARBA" id="ARBA00022801"/>
    </source>
</evidence>
<feature type="domain" description="3'-5' exonuclease" evidence="17">
    <location>
        <begin position="321"/>
        <end position="499"/>
    </location>
</feature>
<dbReference type="InterPro" id="IPR012337">
    <property type="entry name" value="RNaseH-like_sf"/>
</dbReference>
<evidence type="ECO:0000259" key="19">
    <source>
        <dbReference type="SMART" id="SM00482"/>
    </source>
</evidence>
<dbReference type="NCBIfam" id="NF004397">
    <property type="entry name" value="PRK05755.1"/>
    <property type="match status" value="1"/>
</dbReference>
<sequence length="920" mass="104704">MPKTPEKSFKRYMLVDGNALIHRAFHAIPNLSTKAGEPTNAVYGFSVILLKAIKDIKPTHIALTFDLAGPTFRHDKYKEYKATRVKAADELYAQIPRCKEVVADLGIPIYEQSGFEADDMLGTLAEHIKHSNNDHKHFEVIIVTGDLDTLQLVDEHVKVYTLRKGLTDTIIYDPAAVFERYGIKPEQMVDFKAIKGDPSDNIPGVHGIGEKGALDLIKEYGSIEKIYANIDKLKEKTKKLFQEQKEQVELSLWLSQIIRDVKIDFNIPQYEFSQINYGKIVELFQKLEFRTLIPKLPQISGNKEVTVEEAQQIQPKNNEHYKLIDTEDKLQDLASELSKQDEFVFDTETEGLGALDFDLVGISFCFKEGHAYYLPADFLKSSKNKEIHKIFADEKIKKIGHNIKYDFLALKKYGIEVNNLYFDTMIASYLLSPGSRSHDLDSLAFNEFGYQMQPIEELIGKGKKQISMKDVPKEKVCFYAAEDADYTFRLKQKLLPQLKKEGLDKVFFDIEMPLTKVLAEMEENGVLLDIPLFKKLEKQVQVDLEKLETKIYKEAGEEFNINSPAQLKVILFQKLNIPISGEGMFVKKTKTGYSTAASELEKMKGLHPIIDMILDYRELSKLQSTYVKALPELVSKKDYRLHTSYNQTITATGRISSSNPNLQNIPASSSGYAAEIRKGFLAAPGTKLVSIDYSQIELRVVAHLSGDKTMTEVFKKGQDIHTATAMQLYGIDDPTKVTKEMRRDAKTINFGVLYGLSSFGLSERVDMTRAEASEFIKKYFKAFSAVDTYLKQVVFETRTNGYTHNELGRKRYFPEINSSQFQVRAAAERAAINMPMQSLAADIFKISMNKIEEDIGLQKEDIKLLLQVHDELVFEIKESEVKGYAERIKKIMENAYKLKVPLVVDVKTGDDWGDMKELEI</sequence>
<reference evidence="20 21" key="1">
    <citation type="submission" date="2017-07" db="EMBL/GenBank/DDBJ databases">
        <title>Mechanisms for carbon and nitrogen cycling indicate functional differentiation within the Candidate Phyla Radiation.</title>
        <authorList>
            <person name="Danczak R.E."/>
            <person name="Johnston M.D."/>
            <person name="Kenah C."/>
            <person name="Slattery M."/>
            <person name="Wrighton K.C."/>
            <person name="Wilkins M.J."/>
        </authorList>
    </citation>
    <scope>NUCLEOTIDE SEQUENCE [LARGE SCALE GENOMIC DNA]</scope>
    <source>
        <strain evidence="20">Gr01-1014_77</strain>
    </source>
</reference>
<evidence type="ECO:0000256" key="7">
    <source>
        <dbReference type="ARBA" id="ARBA00022722"/>
    </source>
</evidence>
<dbReference type="InterPro" id="IPR002298">
    <property type="entry name" value="DNA_polymerase_A"/>
</dbReference>
<evidence type="ECO:0000256" key="13">
    <source>
        <dbReference type="ARBA" id="ARBA00023204"/>
    </source>
</evidence>
<dbReference type="Gene3D" id="1.20.1060.10">
    <property type="entry name" value="Taq DNA Polymerase, Chain T, domain 4"/>
    <property type="match status" value="1"/>
</dbReference>
<evidence type="ECO:0000256" key="14">
    <source>
        <dbReference type="ARBA" id="ARBA00049244"/>
    </source>
</evidence>
<dbReference type="PROSITE" id="PS00447">
    <property type="entry name" value="DNA_POLYMERASE_A"/>
    <property type="match status" value="1"/>
</dbReference>
<dbReference type="CDD" id="cd09898">
    <property type="entry name" value="H3TH_53EXO"/>
    <property type="match status" value="1"/>
</dbReference>
<comment type="catalytic activity">
    <reaction evidence="14 16">
        <text>DNA(n) + a 2'-deoxyribonucleoside 5'-triphosphate = DNA(n+1) + diphosphate</text>
        <dbReference type="Rhea" id="RHEA:22508"/>
        <dbReference type="Rhea" id="RHEA-COMP:17339"/>
        <dbReference type="Rhea" id="RHEA-COMP:17340"/>
        <dbReference type="ChEBI" id="CHEBI:33019"/>
        <dbReference type="ChEBI" id="CHEBI:61560"/>
        <dbReference type="ChEBI" id="CHEBI:173112"/>
        <dbReference type="EC" id="2.7.7.7"/>
    </reaction>
</comment>
<dbReference type="InterPro" id="IPR029060">
    <property type="entry name" value="PIN-like_dom_sf"/>
</dbReference>
<dbReference type="InterPro" id="IPR020045">
    <property type="entry name" value="DNA_polI_H3TH"/>
</dbReference>
<dbReference type="Gene3D" id="3.30.70.370">
    <property type="match status" value="1"/>
</dbReference>
<protein>
    <recommendedName>
        <fullName evidence="3 15">DNA polymerase I</fullName>
        <ecNumber evidence="2 15">2.7.7.7</ecNumber>
    </recommendedName>
</protein>
<evidence type="ECO:0000256" key="2">
    <source>
        <dbReference type="ARBA" id="ARBA00012417"/>
    </source>
</evidence>
<keyword evidence="12 16" id="KW-0238">DNA-binding</keyword>
<accession>A0A554JCL0</accession>
<dbReference type="GO" id="GO:0003677">
    <property type="term" value="F:DNA binding"/>
    <property type="evidence" value="ECO:0007669"/>
    <property type="project" value="UniProtKB-UniRule"/>
</dbReference>
<dbReference type="InterPro" id="IPR020046">
    <property type="entry name" value="5-3_exonucl_a-hlix_arch_N"/>
</dbReference>
<dbReference type="CDD" id="cd06139">
    <property type="entry name" value="DNA_polA_I_Ecoli_like_exo"/>
    <property type="match status" value="1"/>
</dbReference>
<dbReference type="PANTHER" id="PTHR10133">
    <property type="entry name" value="DNA POLYMERASE I"/>
    <property type="match status" value="1"/>
</dbReference>
<feature type="domain" description="DNA-directed DNA polymerase family A palm" evidence="19">
    <location>
        <begin position="673"/>
        <end position="880"/>
    </location>
</feature>
<keyword evidence="5 16" id="KW-0548">Nucleotidyltransferase</keyword>
<dbReference type="SMART" id="SM00474">
    <property type="entry name" value="35EXOc"/>
    <property type="match status" value="1"/>
</dbReference>
<dbReference type="GO" id="GO:0008409">
    <property type="term" value="F:5'-3' exonuclease activity"/>
    <property type="evidence" value="ECO:0007669"/>
    <property type="project" value="UniProtKB-UniRule"/>
</dbReference>
<dbReference type="Pfam" id="PF01367">
    <property type="entry name" value="5_3_exonuc"/>
    <property type="match status" value="1"/>
</dbReference>
<evidence type="ECO:0000313" key="21">
    <source>
        <dbReference type="Proteomes" id="UP000319613"/>
    </source>
</evidence>
<comment type="similarity">
    <text evidence="1 16">Belongs to the DNA polymerase type-A family.</text>
</comment>
<dbReference type="InterPro" id="IPR008918">
    <property type="entry name" value="HhH2"/>
</dbReference>
<dbReference type="Gene3D" id="1.10.150.20">
    <property type="entry name" value="5' to 3' exonuclease, C-terminal subdomain"/>
    <property type="match status" value="2"/>
</dbReference>
<keyword evidence="4 16" id="KW-0808">Transferase</keyword>
<dbReference type="EC" id="2.7.7.7" evidence="2 15"/>
<keyword evidence="11 16" id="KW-0239">DNA-directed DNA polymerase</keyword>
<dbReference type="InterPro" id="IPR019760">
    <property type="entry name" value="DNA-dir_DNA_pol_A_CS"/>
</dbReference>
<dbReference type="GO" id="GO:0003887">
    <property type="term" value="F:DNA-directed DNA polymerase activity"/>
    <property type="evidence" value="ECO:0007669"/>
    <property type="project" value="UniProtKB-UniRule"/>
</dbReference>
<keyword evidence="13 16" id="KW-0234">DNA repair</keyword>
<evidence type="ECO:0000313" key="20">
    <source>
        <dbReference type="EMBL" id="TSC66008.1"/>
    </source>
</evidence>
<dbReference type="EMBL" id="VMFF01000018">
    <property type="protein sequence ID" value="TSC66008.1"/>
    <property type="molecule type" value="Genomic_DNA"/>
</dbReference>
<feature type="domain" description="5'-3' exonuclease" evidence="18">
    <location>
        <begin position="10"/>
        <end position="273"/>
    </location>
</feature>